<dbReference type="PROSITE" id="PS00662">
    <property type="entry name" value="T2SP_E"/>
    <property type="match status" value="1"/>
</dbReference>
<dbReference type="InterPro" id="IPR001482">
    <property type="entry name" value="T2SS/T4SS_dom"/>
</dbReference>
<dbReference type="InterPro" id="IPR027417">
    <property type="entry name" value="P-loop_NTPase"/>
</dbReference>
<dbReference type="Gene3D" id="3.30.450.90">
    <property type="match status" value="1"/>
</dbReference>
<dbReference type="EMBL" id="JACRYT010000007">
    <property type="protein sequence ID" value="MBC6679886.1"/>
    <property type="molecule type" value="Genomic_DNA"/>
</dbReference>
<dbReference type="PANTHER" id="PTHR30486">
    <property type="entry name" value="TWITCHING MOTILITY PROTEIN PILT"/>
    <property type="match status" value="1"/>
</dbReference>
<dbReference type="RefSeq" id="WP_187302985.1">
    <property type="nucleotide sequence ID" value="NZ_CBCTQH010000012.1"/>
</dbReference>
<comment type="similarity">
    <text evidence="1">Belongs to the GSP E family.</text>
</comment>
<dbReference type="InterPro" id="IPR050921">
    <property type="entry name" value="T4SS_GSP_E_ATPase"/>
</dbReference>
<protein>
    <submittedName>
        <fullName evidence="3">PilT/PilU family type 4a pilus ATPase</fullName>
    </submittedName>
</protein>
<organism evidence="3 4">
    <name type="scientific">Zhenpiania hominis</name>
    <dbReference type="NCBI Taxonomy" id="2763644"/>
    <lineage>
        <taxon>Bacteria</taxon>
        <taxon>Bacillati</taxon>
        <taxon>Bacillota</taxon>
        <taxon>Clostridia</taxon>
        <taxon>Peptostreptococcales</taxon>
        <taxon>Anaerovoracaceae</taxon>
        <taxon>Zhenpiania</taxon>
    </lineage>
</organism>
<dbReference type="InterPro" id="IPR003593">
    <property type="entry name" value="AAA+_ATPase"/>
</dbReference>
<dbReference type="Proteomes" id="UP000602647">
    <property type="component" value="Unassembled WGS sequence"/>
</dbReference>
<evidence type="ECO:0000256" key="1">
    <source>
        <dbReference type="ARBA" id="ARBA00006611"/>
    </source>
</evidence>
<dbReference type="AlphaFoldDB" id="A0A923SQR7"/>
<dbReference type="NCBIfam" id="TIGR01420">
    <property type="entry name" value="pilT_fam"/>
    <property type="match status" value="1"/>
</dbReference>
<dbReference type="Pfam" id="PF00437">
    <property type="entry name" value="T2SSE"/>
    <property type="match status" value="1"/>
</dbReference>
<comment type="caution">
    <text evidence="3">The sequence shown here is derived from an EMBL/GenBank/DDBJ whole genome shotgun (WGS) entry which is preliminary data.</text>
</comment>
<gene>
    <name evidence="3" type="ORF">H9L42_08600</name>
</gene>
<keyword evidence="4" id="KW-1185">Reference proteome</keyword>
<dbReference type="Gene3D" id="3.40.50.300">
    <property type="entry name" value="P-loop containing nucleotide triphosphate hydrolases"/>
    <property type="match status" value="1"/>
</dbReference>
<reference evidence="3" key="1">
    <citation type="submission" date="2020-08" db="EMBL/GenBank/DDBJ databases">
        <title>Genome public.</title>
        <authorList>
            <person name="Liu C."/>
            <person name="Sun Q."/>
        </authorList>
    </citation>
    <scope>NUCLEOTIDE SEQUENCE</scope>
    <source>
        <strain evidence="3">BX12</strain>
    </source>
</reference>
<name>A0A923SQR7_9FIRM</name>
<dbReference type="SMART" id="SM00382">
    <property type="entry name" value="AAA"/>
    <property type="match status" value="1"/>
</dbReference>
<proteinExistence type="inferred from homology"/>
<evidence type="ECO:0000313" key="3">
    <source>
        <dbReference type="EMBL" id="MBC6679886.1"/>
    </source>
</evidence>
<dbReference type="SUPFAM" id="SSF52540">
    <property type="entry name" value="P-loop containing nucleoside triphosphate hydrolases"/>
    <property type="match status" value="1"/>
</dbReference>
<dbReference type="InterPro" id="IPR006321">
    <property type="entry name" value="PilT/PilU"/>
</dbReference>
<evidence type="ECO:0000259" key="2">
    <source>
        <dbReference type="PROSITE" id="PS00662"/>
    </source>
</evidence>
<dbReference type="GO" id="GO:0005524">
    <property type="term" value="F:ATP binding"/>
    <property type="evidence" value="ECO:0007669"/>
    <property type="project" value="InterPro"/>
</dbReference>
<evidence type="ECO:0000313" key="4">
    <source>
        <dbReference type="Proteomes" id="UP000602647"/>
    </source>
</evidence>
<dbReference type="GO" id="GO:0016887">
    <property type="term" value="F:ATP hydrolysis activity"/>
    <property type="evidence" value="ECO:0007669"/>
    <property type="project" value="InterPro"/>
</dbReference>
<dbReference type="CDD" id="cd01131">
    <property type="entry name" value="PilT"/>
    <property type="match status" value="1"/>
</dbReference>
<sequence length="354" mass="39064">MNITDILKEAAQKKVSDLFIIAGRPLAFKINSQIVNYSEEILMPKETEELISGIYQIAQERDMEPMLKSGDDDFSFAIAKAARFRASVYKQRGSLAAVIRVISFQLPDPLEMHIPDPVMDTADETKGLVLITGPSGSGKSVTLSCLIDRINSTRSGHIITLEEPIEFLHPHKKCIVSQREISLDTGSYLTALRASLRQTPDVILLGELRDPETIDVAMTAAETGHLVISTLHTLGAANTIDRIVDSFPAQKQTQIRLQLSMVLKAVISQQLLVAKDKTMRPAFELMKVTPAVRTMIRDSKTHQIESAIHSGGKDGMISMDSSLIDLYKTGVIDRHTAISHSFSPDGFSRKIQEV</sequence>
<accession>A0A923SQR7</accession>
<feature type="domain" description="Bacterial type II secretion system protein E" evidence="2">
    <location>
        <begin position="196"/>
        <end position="210"/>
    </location>
</feature>